<dbReference type="EMBL" id="RAVZ01000093">
    <property type="protein sequence ID" value="RKG87688.1"/>
    <property type="molecule type" value="Genomic_DNA"/>
</dbReference>
<comment type="caution">
    <text evidence="1">The sequence shown here is derived from an EMBL/GenBank/DDBJ whole genome shotgun (WGS) entry which is preliminary data.</text>
</comment>
<evidence type="ECO:0000313" key="2">
    <source>
        <dbReference type="Proteomes" id="UP000268094"/>
    </source>
</evidence>
<dbReference type="Proteomes" id="UP000268094">
    <property type="component" value="Unassembled WGS sequence"/>
</dbReference>
<gene>
    <name evidence="1" type="ORF">D7V88_15610</name>
</gene>
<sequence>MATRSHDISVSVAPGLRSAFDGRRELTLGVPAAAGIGDVVEALLRLYPRTRSLLAGDGGEPGGLYLHVALDAASAQELATGEAGLPTGCRLYVFALSRPPRGGRAAGEG</sequence>
<evidence type="ECO:0000313" key="1">
    <source>
        <dbReference type="EMBL" id="RKG87688.1"/>
    </source>
</evidence>
<dbReference type="OrthoDB" id="5526463at2"/>
<accession>A0A3A8IYA9</accession>
<keyword evidence="2" id="KW-1185">Reference proteome</keyword>
<protein>
    <recommendedName>
        <fullName evidence="3">MoaD/ThiS family protein</fullName>
    </recommendedName>
</protein>
<reference evidence="2" key="1">
    <citation type="submission" date="2018-09" db="EMBL/GenBank/DDBJ databases">
        <authorList>
            <person name="Livingstone P.G."/>
            <person name="Whitworth D.E."/>
        </authorList>
    </citation>
    <scope>NUCLEOTIDE SEQUENCE [LARGE SCALE GENOMIC DNA]</scope>
    <source>
        <strain evidence="2">CA054A</strain>
    </source>
</reference>
<dbReference type="AlphaFoldDB" id="A0A3A8IYA9"/>
<name>A0A3A8IYA9_9BACT</name>
<organism evidence="1 2">
    <name type="scientific">Corallococcus terminator</name>
    <dbReference type="NCBI Taxonomy" id="2316733"/>
    <lineage>
        <taxon>Bacteria</taxon>
        <taxon>Pseudomonadati</taxon>
        <taxon>Myxococcota</taxon>
        <taxon>Myxococcia</taxon>
        <taxon>Myxococcales</taxon>
        <taxon>Cystobacterineae</taxon>
        <taxon>Myxococcaceae</taxon>
        <taxon>Corallococcus</taxon>
    </lineage>
</organism>
<evidence type="ECO:0008006" key="3">
    <source>
        <dbReference type="Google" id="ProtNLM"/>
    </source>
</evidence>
<proteinExistence type="predicted"/>